<dbReference type="EMBL" id="VSSQ01000585">
    <property type="protein sequence ID" value="MPL98030.1"/>
    <property type="molecule type" value="Genomic_DNA"/>
</dbReference>
<sequence length="313" mass="32990">MASRELTLDATNSCSTYGTKVRVAEDAMGIFDGMGIKALALASMAVFGPCAAAAEQPEGYDTLQDKAGTLPARSYDYAILGIKPGMNGEEAAKRVSEHLGKPMQPSSGVLQVKAPNGAGFRSQMVIGYVTPGISPTVRMSARPYEEITLDLSTPALGSVVTGIHRTWRIVGDEAPAQGAFFAQIAETYGAPHMTGGKGVGVNEYLYMLSPEGVPVTGPITVTDANGNSSTAAYPCQDKAHPAEGTYRYRGGKGLETGAHCSVRFSVRYQGGAQDATLRFDLVDFDLMRRDEQAADPQIGQKLSAPATATKLDL</sequence>
<comment type="caution">
    <text evidence="1">The sequence shown here is derived from an EMBL/GenBank/DDBJ whole genome shotgun (WGS) entry which is preliminary data.</text>
</comment>
<protein>
    <submittedName>
        <fullName evidence="1">Uncharacterized protein</fullName>
    </submittedName>
</protein>
<reference evidence="1" key="1">
    <citation type="submission" date="2019-08" db="EMBL/GenBank/DDBJ databases">
        <authorList>
            <person name="Kucharzyk K."/>
            <person name="Murdoch R.W."/>
            <person name="Higgins S."/>
            <person name="Loffler F."/>
        </authorList>
    </citation>
    <scope>NUCLEOTIDE SEQUENCE</scope>
</reference>
<accession>A0A644W3K4</accession>
<dbReference type="AlphaFoldDB" id="A0A644W3K4"/>
<proteinExistence type="predicted"/>
<name>A0A644W3K4_9ZZZZ</name>
<organism evidence="1">
    <name type="scientific">bioreactor metagenome</name>
    <dbReference type="NCBI Taxonomy" id="1076179"/>
    <lineage>
        <taxon>unclassified sequences</taxon>
        <taxon>metagenomes</taxon>
        <taxon>ecological metagenomes</taxon>
    </lineage>
</organism>
<evidence type="ECO:0000313" key="1">
    <source>
        <dbReference type="EMBL" id="MPL98030.1"/>
    </source>
</evidence>
<gene>
    <name evidence="1" type="ORF">SDC9_44228</name>
</gene>